<dbReference type="InterPro" id="IPR036875">
    <property type="entry name" value="Znf_CCHC_sf"/>
</dbReference>
<keyword evidence="4" id="KW-0698">rRNA processing</keyword>
<evidence type="ECO:0000256" key="2">
    <source>
        <dbReference type="ARBA" id="ARBA00006994"/>
    </source>
</evidence>
<dbReference type="RefSeq" id="XP_031026507.1">
    <property type="nucleotide sequence ID" value="XM_031167427.1"/>
</dbReference>
<dbReference type="SUPFAM" id="SSF57756">
    <property type="entry name" value="Retrovirus zinc finger-like domains"/>
    <property type="match status" value="1"/>
</dbReference>
<comment type="caution">
    <text evidence="20">The sequence shown here is derived from an EMBL/GenBank/DDBJ whole genome shotgun (WGS) entry which is preliminary data.</text>
</comment>
<dbReference type="InterPro" id="IPR004859">
    <property type="entry name" value="Xrn1_N"/>
</dbReference>
<dbReference type="PANTHER" id="PTHR12341:SF41">
    <property type="entry name" value="5'-3' EXORIBONUCLEASE 2"/>
    <property type="match status" value="1"/>
</dbReference>
<feature type="region of interest" description="Disordered" evidence="18">
    <location>
        <begin position="949"/>
        <end position="1125"/>
    </location>
</feature>
<feature type="compositionally biased region" description="Basic and acidic residues" evidence="18">
    <location>
        <begin position="408"/>
        <end position="417"/>
    </location>
</feature>
<protein>
    <recommendedName>
        <fullName evidence="15">5'-3' exoribonuclease</fullName>
        <ecNumber evidence="15">3.1.13.-</ecNumber>
    </recommendedName>
</protein>
<evidence type="ECO:0000256" key="3">
    <source>
        <dbReference type="ARBA" id="ARBA00022472"/>
    </source>
</evidence>
<dbReference type="PIRSF" id="PIRSF037239">
    <property type="entry name" value="Exonuclease_Xrn2"/>
    <property type="match status" value="1"/>
</dbReference>
<feature type="compositionally biased region" description="Low complexity" evidence="18">
    <location>
        <begin position="953"/>
        <end position="966"/>
    </location>
</feature>
<dbReference type="EC" id="3.1.13.-" evidence="15"/>
<evidence type="ECO:0000256" key="5">
    <source>
        <dbReference type="ARBA" id="ARBA00022664"/>
    </source>
</evidence>
<dbReference type="PANTHER" id="PTHR12341">
    <property type="entry name" value="5'-&gt;3' EXORIBONUCLEASE"/>
    <property type="match status" value="1"/>
</dbReference>
<dbReference type="FunFam" id="1.25.40.1050:FF:000002">
    <property type="entry name" value="5'-3' exoribonuclease"/>
    <property type="match status" value="1"/>
</dbReference>
<evidence type="ECO:0000256" key="4">
    <source>
        <dbReference type="ARBA" id="ARBA00022552"/>
    </source>
</evidence>
<dbReference type="GO" id="GO:0006364">
    <property type="term" value="P:rRNA processing"/>
    <property type="evidence" value="ECO:0007669"/>
    <property type="project" value="UniProtKB-KW"/>
</dbReference>
<dbReference type="GeneID" id="42002724"/>
<reference evidence="20 21" key="1">
    <citation type="journal article" date="2019" name="Sci. Rep.">
        <title>Comparative genomics of chytrid fungi reveal insights into the obligate biotrophic and pathogenic lifestyle of Synchytrium endobioticum.</title>
        <authorList>
            <person name="van de Vossenberg B.T.L.H."/>
            <person name="Warris S."/>
            <person name="Nguyen H.D.T."/>
            <person name="van Gent-Pelzer M.P.E."/>
            <person name="Joly D.L."/>
            <person name="van de Geest H.C."/>
            <person name="Bonants P.J.M."/>
            <person name="Smith D.S."/>
            <person name="Levesque C.A."/>
            <person name="van der Lee T.A.J."/>
        </authorList>
    </citation>
    <scope>NUCLEOTIDE SEQUENCE [LARGE SCALE GENOMIC DNA]</scope>
    <source>
        <strain evidence="20 21">JEL517</strain>
    </source>
</reference>
<dbReference type="InterPro" id="IPR017151">
    <property type="entry name" value="Xrn2/3/4"/>
</dbReference>
<keyword evidence="16" id="KW-0862">Zinc</keyword>
<dbReference type="Pfam" id="PF17846">
    <property type="entry name" value="XRN_M"/>
    <property type="match status" value="2"/>
</dbReference>
<keyword evidence="12" id="KW-0539">Nucleus</keyword>
<evidence type="ECO:0000256" key="10">
    <source>
        <dbReference type="ARBA" id="ARBA00023054"/>
    </source>
</evidence>
<evidence type="ECO:0000256" key="13">
    <source>
        <dbReference type="ARBA" id="ARBA00046137"/>
    </source>
</evidence>
<evidence type="ECO:0000256" key="6">
    <source>
        <dbReference type="ARBA" id="ARBA00022722"/>
    </source>
</evidence>
<name>A0A507CE40_9FUNG</name>
<feature type="compositionally biased region" description="Polar residues" evidence="18">
    <location>
        <begin position="1197"/>
        <end position="1212"/>
    </location>
</feature>
<sequence length="1212" mass="137088">MGVPALFRWLTRKYPKITTPAVEEQCLEVNGLNLPIDMNKPNPNSFETDNLYLDMNGIIHPCCHPEGRPAPSSEDAMMAEIFKYIDRIMLMVRPRKVLYMAIDGVAPRAKMNQQRSRRFRAAAEADAKEASEADVRRKYEEEHGLTLPPQLESFDSNCITPGTPFMTRLAECLRYYVARKFTEDAGWAKIKVIISDASVPGEGEHKIMDYIRRQRALRDFDPNTSHVLHGLDADLIMLALATHEPHFKILREDVFFKEGARAACFTCGQTGHNASECRGQPKEKTGQFGEQDPGILDKPHLFLHLNVLREYLEAELQIFDLGFPWSLERAIDDWIFLIFFVGNDFLPHLPSLDIKEDAIDRLVDLWKKELPTLGDWLTDSGSIDLRRCEVIMRGLAEVEDDIFRNRRQKEEKRMENNRRRKEQQQNRGNYGTHSQQQRQYNEVPEIVTATAGKEVYAYPNRPNDANYIRDRLKAIEAEKTLSEKAQTEAQDAKRRIANKAAADALKASLKAAPAFVPHDVKPNVADINVFDVKPDVNGINLSLNNGATNTDVKPNIQDVPLDGVVQIGVKRKADQLEEEELESGFVGQGQAFAPAAATAPDVEEEDDANVVDTNVVTDIPPKLLQKVVDDDEEPPDIVRLWEPGWKQRYYRSKFGVEPDDEEFRRNIATKYVEGLCWVLKYYYQGVQSWKWFYPFYYSPFASDFVGISALNITFELGVPFRPFEQLMAVFPARSRKHIPEVFHPLMLSQDSPIYDFYPEKFEIDLDGKKYAWQGVAKLTWVDEARLLEAMMPLYHNLTAEETIRNSIGYELLCIGAFNDLFEPLCKLYGKTRSPEPLVIDPRMSEKMQGSVLADPDVIPPGGTYPSPLTSQGLEDVQDLRALSALYFMPKFPEGYMFKSELKMNVQFPPKVLSLEDMQWIANKSSGGGRNNRRGPYIQRDVANRFVAANTPASPYGSPYGSQPSQYRGGAGTPTPQPTFNQSYDRRTDSGYDSRRDERREVGGASNYNGGGGRSSGYDGRNGYDQRGQQQQQQGQYGDQRRYDDRRGRYDDRRSDYRSDNRSDNRQGGYDSSRQSYPPQQPVNAYGARPPSQYGSGYTPFNPTPMTYQPQPHGAAPSPYSGTPQVQVSSYTGLPVVQAAPLPYNVAPQQYNNGYPTPPNPNMYTGYPQQNQQQPLAPGAGYIPSVGRGAPPPPNVAWNRNVQNGQNSYGGQR</sequence>
<accession>A0A507CE40</accession>
<dbReference type="InterPro" id="IPR041412">
    <property type="entry name" value="Xrn1_helical"/>
</dbReference>
<dbReference type="STRING" id="1806994.A0A507CE40"/>
<keyword evidence="21" id="KW-1185">Reference proteome</keyword>
<dbReference type="GO" id="GO:0005634">
    <property type="term" value="C:nucleus"/>
    <property type="evidence" value="ECO:0007669"/>
    <property type="project" value="UniProtKB-SubCell"/>
</dbReference>
<evidence type="ECO:0000256" key="16">
    <source>
        <dbReference type="PROSITE-ProRule" id="PRU00047"/>
    </source>
</evidence>
<evidence type="ECO:0000256" key="11">
    <source>
        <dbReference type="ARBA" id="ARBA00023163"/>
    </source>
</evidence>
<evidence type="ECO:0000256" key="15">
    <source>
        <dbReference type="PIRNR" id="PIRNR037239"/>
    </source>
</evidence>
<keyword evidence="9" id="KW-0805">Transcription regulation</keyword>
<organism evidence="20 21">
    <name type="scientific">Synchytrium microbalum</name>
    <dbReference type="NCBI Taxonomy" id="1806994"/>
    <lineage>
        <taxon>Eukaryota</taxon>
        <taxon>Fungi</taxon>
        <taxon>Fungi incertae sedis</taxon>
        <taxon>Chytridiomycota</taxon>
        <taxon>Chytridiomycota incertae sedis</taxon>
        <taxon>Chytridiomycetes</taxon>
        <taxon>Synchytriales</taxon>
        <taxon>Synchytriaceae</taxon>
        <taxon>Synchytrium</taxon>
    </lineage>
</organism>
<dbReference type="InterPro" id="IPR027073">
    <property type="entry name" value="5_3_exoribonuclease"/>
</dbReference>
<dbReference type="PROSITE" id="PS50158">
    <property type="entry name" value="ZF_CCHC"/>
    <property type="match status" value="1"/>
</dbReference>
<comment type="similarity">
    <text evidence="2 15">Belongs to the 5'-3' exonuclease family. XRN2/RAT1 subfamily.</text>
</comment>
<feature type="compositionally biased region" description="Basic and acidic residues" evidence="18">
    <location>
        <begin position="1038"/>
        <end position="1064"/>
    </location>
</feature>
<dbReference type="OrthoDB" id="372487at2759"/>
<evidence type="ECO:0000256" key="14">
    <source>
        <dbReference type="ARBA" id="ARBA00046943"/>
    </source>
</evidence>
<feature type="compositionally biased region" description="Low complexity" evidence="18">
    <location>
        <begin position="1015"/>
        <end position="1037"/>
    </location>
</feature>
<evidence type="ECO:0000256" key="8">
    <source>
        <dbReference type="ARBA" id="ARBA00022839"/>
    </source>
</evidence>
<evidence type="ECO:0000313" key="21">
    <source>
        <dbReference type="Proteomes" id="UP000319731"/>
    </source>
</evidence>
<comment type="function">
    <text evidence="15">Possesses 5'-&gt;3' exoribonuclease activity. May promote termination of transcription by RNA polymerase II.</text>
</comment>
<dbReference type="Gene3D" id="1.25.40.1050">
    <property type="match status" value="1"/>
</dbReference>
<dbReference type="EMBL" id="QEAO01000005">
    <property type="protein sequence ID" value="TPX36194.1"/>
    <property type="molecule type" value="Genomic_DNA"/>
</dbReference>
<dbReference type="GO" id="GO:0000956">
    <property type="term" value="P:nuclear-transcribed mRNA catabolic process"/>
    <property type="evidence" value="ECO:0007669"/>
    <property type="project" value="TreeGrafter"/>
</dbReference>
<keyword evidence="5 15" id="KW-0507">mRNA processing</keyword>
<keyword evidence="3" id="KW-0806">Transcription termination</keyword>
<dbReference type="SMART" id="SM00343">
    <property type="entry name" value="ZnF_C2HC"/>
    <property type="match status" value="1"/>
</dbReference>
<dbReference type="CDD" id="cd18673">
    <property type="entry name" value="PIN_XRN1-2-like"/>
    <property type="match status" value="1"/>
</dbReference>
<dbReference type="Proteomes" id="UP000319731">
    <property type="component" value="Unassembled WGS sequence"/>
</dbReference>
<dbReference type="GO" id="GO:0003723">
    <property type="term" value="F:RNA binding"/>
    <property type="evidence" value="ECO:0007669"/>
    <property type="project" value="TreeGrafter"/>
</dbReference>
<gene>
    <name evidence="20" type="ORF">SmJEL517_g01499</name>
</gene>
<feature type="region of interest" description="Disordered" evidence="18">
    <location>
        <begin position="1154"/>
        <end position="1212"/>
    </location>
</feature>
<dbReference type="GO" id="GO:0006397">
    <property type="term" value="P:mRNA processing"/>
    <property type="evidence" value="ECO:0007669"/>
    <property type="project" value="UniProtKB-UniRule"/>
</dbReference>
<feature type="region of interest" description="Disordered" evidence="18">
    <location>
        <begin position="408"/>
        <end position="441"/>
    </location>
</feature>
<feature type="compositionally biased region" description="Basic and acidic residues" evidence="18">
    <location>
        <begin position="983"/>
        <end position="1001"/>
    </location>
</feature>
<comment type="subcellular location">
    <subcellularLocation>
        <location evidence="1">Nucleus</location>
    </subcellularLocation>
</comment>
<evidence type="ECO:0000259" key="19">
    <source>
        <dbReference type="PROSITE" id="PS50158"/>
    </source>
</evidence>
<dbReference type="GO" id="GO:0008270">
    <property type="term" value="F:zinc ion binding"/>
    <property type="evidence" value="ECO:0007669"/>
    <property type="project" value="UniProtKB-KW"/>
</dbReference>
<feature type="compositionally biased region" description="Polar residues" evidence="18">
    <location>
        <begin position="428"/>
        <end position="440"/>
    </location>
</feature>
<keyword evidence="8 15" id="KW-0269">Exonuclease</keyword>
<keyword evidence="10 17" id="KW-0175">Coiled coil</keyword>
<dbReference type="FunFam" id="3.40.50.12390:FF:000005">
    <property type="entry name" value="5'-3' exoribonuclease 2"/>
    <property type="match status" value="1"/>
</dbReference>
<evidence type="ECO:0000256" key="17">
    <source>
        <dbReference type="SAM" id="Coils"/>
    </source>
</evidence>
<dbReference type="GO" id="GO:0004534">
    <property type="term" value="F:5'-3' RNA exonuclease activity"/>
    <property type="evidence" value="ECO:0007669"/>
    <property type="project" value="UniProtKB-UniRule"/>
</dbReference>
<keyword evidence="16" id="KW-0479">Metal-binding</keyword>
<comment type="function">
    <text evidence="13">Possesses 5'-&gt;3' exoribonuclease activity. Required for the processing of nuclear mRNA and rRNA precursors. May promote the termination of transcription by RNA polymerase II. Essential for vegetative cell growth and chromosome segregation.</text>
</comment>
<proteinExistence type="inferred from homology"/>
<evidence type="ECO:0000256" key="18">
    <source>
        <dbReference type="SAM" id="MobiDB-lite"/>
    </source>
</evidence>
<keyword evidence="11" id="KW-0804">Transcription</keyword>
<dbReference type="GO" id="GO:0006353">
    <property type="term" value="P:DNA-templated transcription termination"/>
    <property type="evidence" value="ECO:0007669"/>
    <property type="project" value="UniProtKB-KW"/>
</dbReference>
<feature type="coiled-coil region" evidence="17">
    <location>
        <begin position="475"/>
        <end position="502"/>
    </location>
</feature>
<evidence type="ECO:0000256" key="12">
    <source>
        <dbReference type="ARBA" id="ARBA00023242"/>
    </source>
</evidence>
<feature type="compositionally biased region" description="Polar residues" evidence="18">
    <location>
        <begin position="1092"/>
        <end position="1109"/>
    </location>
</feature>
<dbReference type="InterPro" id="IPR001878">
    <property type="entry name" value="Znf_CCHC"/>
</dbReference>
<dbReference type="Gene3D" id="3.40.50.12390">
    <property type="match status" value="2"/>
</dbReference>
<evidence type="ECO:0000313" key="20">
    <source>
        <dbReference type="EMBL" id="TPX36194.1"/>
    </source>
</evidence>
<dbReference type="AlphaFoldDB" id="A0A507CE40"/>
<evidence type="ECO:0000256" key="7">
    <source>
        <dbReference type="ARBA" id="ARBA00022801"/>
    </source>
</evidence>
<evidence type="ECO:0000256" key="1">
    <source>
        <dbReference type="ARBA" id="ARBA00004123"/>
    </source>
</evidence>
<evidence type="ECO:0000256" key="9">
    <source>
        <dbReference type="ARBA" id="ARBA00023015"/>
    </source>
</evidence>
<dbReference type="Pfam" id="PF03159">
    <property type="entry name" value="XRN_N"/>
    <property type="match status" value="1"/>
</dbReference>
<keyword evidence="6 15" id="KW-0540">Nuclease</keyword>
<feature type="domain" description="CCHC-type" evidence="19">
    <location>
        <begin position="264"/>
        <end position="278"/>
    </location>
</feature>
<keyword evidence="7 15" id="KW-0378">Hydrolase</keyword>
<keyword evidence="16" id="KW-0863">Zinc-finger</keyword>
<comment type="subunit">
    <text evidence="14">Interacts with RAI1; the interaction is direct, stabilizes RAT1 protein structure and may stimulate its exoribonuclease activity. The interaction also stimulates RAI1 pyrophosphohydrolase activity, probably by recruiting it to mRNA substrates.</text>
</comment>
<dbReference type="FunFam" id="3.40.50.12390:FF:000003">
    <property type="entry name" value="5'-3' exoribonuclease"/>
    <property type="match status" value="1"/>
</dbReference>